<dbReference type="OrthoDB" id="422187at2759"/>
<evidence type="ECO:0000313" key="3">
    <source>
        <dbReference type="EMBL" id="KAJ5067156.1"/>
    </source>
</evidence>
<gene>
    <name evidence="3" type="ORF">M0811_13205</name>
</gene>
<dbReference type="AlphaFoldDB" id="A0A9Q0L6V1"/>
<evidence type="ECO:0000313" key="4">
    <source>
        <dbReference type="Proteomes" id="UP001149090"/>
    </source>
</evidence>
<keyword evidence="3" id="KW-0808">Transferase</keyword>
<dbReference type="GO" id="GO:0000309">
    <property type="term" value="F:nicotinamide-nucleotide adenylyltransferase activity"/>
    <property type="evidence" value="ECO:0007669"/>
    <property type="project" value="TreeGrafter"/>
</dbReference>
<proteinExistence type="predicted"/>
<dbReference type="SUPFAM" id="SSF52374">
    <property type="entry name" value="Nucleotidylyl transferase"/>
    <property type="match status" value="1"/>
</dbReference>
<dbReference type="InterPro" id="IPR014729">
    <property type="entry name" value="Rossmann-like_a/b/a_fold"/>
</dbReference>
<feature type="region of interest" description="Disordered" evidence="1">
    <location>
        <begin position="1"/>
        <end position="27"/>
    </location>
</feature>
<dbReference type="Gene3D" id="3.40.50.620">
    <property type="entry name" value="HUPs"/>
    <property type="match status" value="1"/>
</dbReference>
<organism evidence="3 4">
    <name type="scientific">Anaeramoeba ignava</name>
    <name type="common">Anaerobic marine amoeba</name>
    <dbReference type="NCBI Taxonomy" id="1746090"/>
    <lineage>
        <taxon>Eukaryota</taxon>
        <taxon>Metamonada</taxon>
        <taxon>Anaeramoebidae</taxon>
        <taxon>Anaeramoeba</taxon>
    </lineage>
</organism>
<protein>
    <submittedName>
        <fullName evidence="3">Nicotinamide/nicotinic acid mononucleotide adenylyltransferase 2</fullName>
    </submittedName>
</protein>
<dbReference type="PANTHER" id="PTHR12039">
    <property type="entry name" value="NICOTINAMIDE MONONUCLEOTIDE ADENYLYLTRANSFERASE"/>
    <property type="match status" value="1"/>
</dbReference>
<accession>A0A9Q0L6V1</accession>
<dbReference type="GO" id="GO:0004515">
    <property type="term" value="F:nicotinate-nucleotide adenylyltransferase activity"/>
    <property type="evidence" value="ECO:0007669"/>
    <property type="project" value="TreeGrafter"/>
</dbReference>
<keyword evidence="3" id="KW-0548">Nucleotidyltransferase</keyword>
<dbReference type="PANTHER" id="PTHR12039:SF0">
    <property type="entry name" value="NICOTINAMIDE-NUCLEOTIDE ADENYLYLTRANSFERASE"/>
    <property type="match status" value="1"/>
</dbReference>
<dbReference type="InterPro" id="IPR004821">
    <property type="entry name" value="Cyt_trans-like"/>
</dbReference>
<comment type="caution">
    <text evidence="3">The sequence shown here is derived from an EMBL/GenBank/DDBJ whole genome shotgun (WGS) entry which is preliminary data.</text>
</comment>
<feature type="domain" description="Cytidyltransferase-like" evidence="2">
    <location>
        <begin position="48"/>
        <end position="220"/>
    </location>
</feature>
<keyword evidence="4" id="KW-1185">Reference proteome</keyword>
<evidence type="ECO:0000259" key="2">
    <source>
        <dbReference type="Pfam" id="PF01467"/>
    </source>
</evidence>
<dbReference type="Proteomes" id="UP001149090">
    <property type="component" value="Unassembled WGS sequence"/>
</dbReference>
<feature type="compositionally biased region" description="Basic and acidic residues" evidence="1">
    <location>
        <begin position="1"/>
        <end position="11"/>
    </location>
</feature>
<dbReference type="OMA" id="SPSHDQY"/>
<reference evidence="3" key="1">
    <citation type="submission" date="2022-10" db="EMBL/GenBank/DDBJ databases">
        <title>Novel sulphate-reducing endosymbionts in the free-living metamonad Anaeramoeba.</title>
        <authorList>
            <person name="Jerlstrom-Hultqvist J."/>
            <person name="Cepicka I."/>
            <person name="Gallot-Lavallee L."/>
            <person name="Salas-Leiva D."/>
            <person name="Curtis B.A."/>
            <person name="Zahonova K."/>
            <person name="Pipaliya S."/>
            <person name="Dacks J."/>
            <person name="Roger A.J."/>
        </authorList>
    </citation>
    <scope>NUCLEOTIDE SEQUENCE</scope>
    <source>
        <strain evidence="3">BMAN</strain>
    </source>
</reference>
<dbReference type="GO" id="GO:0009435">
    <property type="term" value="P:NAD+ biosynthetic process"/>
    <property type="evidence" value="ECO:0007669"/>
    <property type="project" value="TreeGrafter"/>
</dbReference>
<dbReference type="InterPro" id="IPR051182">
    <property type="entry name" value="Euk_NMN_adenylyltrnsfrase"/>
</dbReference>
<name>A0A9Q0L6V1_ANAIG</name>
<evidence type="ECO:0000256" key="1">
    <source>
        <dbReference type="SAM" id="MobiDB-lite"/>
    </source>
</evidence>
<dbReference type="Pfam" id="PF01467">
    <property type="entry name" value="CTP_transf_like"/>
    <property type="match status" value="1"/>
</dbReference>
<dbReference type="EMBL" id="JAPDFW010000133">
    <property type="protein sequence ID" value="KAJ5067156.1"/>
    <property type="molecule type" value="Genomic_DNA"/>
</dbReference>
<sequence>MNNQKEKVKEKEEEEEKDKETFPTPTKKLKEILEKKDEKNRKIVLISTGSYNPVHKMHIKTFAIAKKYLEEKHGLDVIGGYISPSHDQYTLGKLGGYNIPFKERCEMCQLAIEEEGLQDFLFLDQWEGTQSNFINFTTVTRHLRHYLKTTFASSNIDVFYLCGMDHFVKCRLYHWEKVVAMSRPGYDDSEHINENVSKDIYVSYNSEFQMDISSSEIRKRFIIGKGVEDLTYKSVIDHLKKINWLDLKKK</sequence>